<dbReference type="PANTHER" id="PTHR21666:SF291">
    <property type="entry name" value="STAGE II SPORULATION PROTEIN Q"/>
    <property type="match status" value="1"/>
</dbReference>
<dbReference type="Gene3D" id="2.70.70.10">
    <property type="entry name" value="Glucose Permease (Domain IIA)"/>
    <property type="match status" value="1"/>
</dbReference>
<name>A0A432ZKT7_9GAMM</name>
<comment type="caution">
    <text evidence="2">The sequence shown here is derived from an EMBL/GenBank/DDBJ whole genome shotgun (WGS) entry which is preliminary data.</text>
</comment>
<evidence type="ECO:0000259" key="1">
    <source>
        <dbReference type="Pfam" id="PF01551"/>
    </source>
</evidence>
<dbReference type="PANTHER" id="PTHR21666">
    <property type="entry name" value="PEPTIDASE-RELATED"/>
    <property type="match status" value="1"/>
</dbReference>
<dbReference type="AlphaFoldDB" id="A0A432ZKT7"/>
<dbReference type="OrthoDB" id="9805070at2"/>
<dbReference type="EMBL" id="PIQG01000002">
    <property type="protein sequence ID" value="RUO78523.1"/>
    <property type="molecule type" value="Genomic_DNA"/>
</dbReference>
<dbReference type="InterPro" id="IPR011055">
    <property type="entry name" value="Dup_hybrid_motif"/>
</dbReference>
<dbReference type="SUPFAM" id="SSF51261">
    <property type="entry name" value="Duplicated hybrid motif"/>
    <property type="match status" value="1"/>
</dbReference>
<keyword evidence="3" id="KW-1185">Reference proteome</keyword>
<dbReference type="InterPro" id="IPR050570">
    <property type="entry name" value="Cell_wall_metabolism_enzyme"/>
</dbReference>
<reference evidence="2 3" key="1">
    <citation type="journal article" date="2011" name="Front. Microbiol.">
        <title>Genomic signatures of strain selection and enhancement in Bacillus atrophaeus var. globigii, a historical biowarfare simulant.</title>
        <authorList>
            <person name="Gibbons H.S."/>
            <person name="Broomall S.M."/>
            <person name="McNew L.A."/>
            <person name="Daligault H."/>
            <person name="Chapman C."/>
            <person name="Bruce D."/>
            <person name="Karavis M."/>
            <person name="Krepps M."/>
            <person name="McGregor P.A."/>
            <person name="Hong C."/>
            <person name="Park K.H."/>
            <person name="Akmal A."/>
            <person name="Feldman A."/>
            <person name="Lin J.S."/>
            <person name="Chang W.E."/>
            <person name="Higgs B.W."/>
            <person name="Demirev P."/>
            <person name="Lindquist J."/>
            <person name="Liem A."/>
            <person name="Fochler E."/>
            <person name="Read T.D."/>
            <person name="Tapia R."/>
            <person name="Johnson S."/>
            <person name="Bishop-Lilly K.A."/>
            <person name="Detter C."/>
            <person name="Han C."/>
            <person name="Sozhamannan S."/>
            <person name="Rosenzweig C.N."/>
            <person name="Skowronski E.W."/>
        </authorList>
    </citation>
    <scope>NUCLEOTIDE SEQUENCE [LARGE SCALE GENOMIC DNA]</scope>
    <source>
        <strain evidence="2 3">PIT1</strain>
    </source>
</reference>
<dbReference type="FunFam" id="2.70.70.10:FF:000006">
    <property type="entry name" value="M23 family peptidase"/>
    <property type="match status" value="1"/>
</dbReference>
<organism evidence="2 3">
    <name type="scientific">Pseudidiomarina taiwanensis</name>
    <dbReference type="NCBI Taxonomy" id="337250"/>
    <lineage>
        <taxon>Bacteria</taxon>
        <taxon>Pseudomonadati</taxon>
        <taxon>Pseudomonadota</taxon>
        <taxon>Gammaproteobacteria</taxon>
        <taxon>Alteromonadales</taxon>
        <taxon>Idiomarinaceae</taxon>
        <taxon>Pseudidiomarina</taxon>
    </lineage>
</organism>
<sequence length="311" mass="34115">MSLTVFYRGSKVKFKLQFSRRRMLSLLGLACLLGLAVSEPWQAELLDPATLQSKIQAEQVRLAAQQQAVAELKDQTEKKLTGMTLYIGEMQAQLRRLDALGQRLAAEAELDNGEFNFADRASPLLMGGPEAAITEAPRLSGSDVIEQIDQVLLQLSDKQQQLTLLESVLLNHHISAESFIAGRPIDSGWLSSPYGVRKDPFNGAPAMHKGIDFASLEEGAGIYATGAGVVTWSGERYGYGKLIEIDHGGGLKTRYGHCKELLVAEGDVVTRGQQIALLGSTGRSTGPHVHYEVLRNNRQIDPHKYVYRDAE</sequence>
<dbReference type="RefSeq" id="WP_126826985.1">
    <property type="nucleotide sequence ID" value="NZ_PIQG01000002.1"/>
</dbReference>
<dbReference type="Pfam" id="PF01551">
    <property type="entry name" value="Peptidase_M23"/>
    <property type="match status" value="1"/>
</dbReference>
<dbReference type="Proteomes" id="UP000288279">
    <property type="component" value="Unassembled WGS sequence"/>
</dbReference>
<dbReference type="CDD" id="cd12797">
    <property type="entry name" value="M23_peptidase"/>
    <property type="match status" value="1"/>
</dbReference>
<dbReference type="InterPro" id="IPR016047">
    <property type="entry name" value="M23ase_b-sheet_dom"/>
</dbReference>
<proteinExistence type="predicted"/>
<gene>
    <name evidence="2" type="ORF">CWI83_05725</name>
</gene>
<dbReference type="GO" id="GO:0004222">
    <property type="term" value="F:metalloendopeptidase activity"/>
    <property type="evidence" value="ECO:0007669"/>
    <property type="project" value="TreeGrafter"/>
</dbReference>
<evidence type="ECO:0000313" key="3">
    <source>
        <dbReference type="Proteomes" id="UP000288279"/>
    </source>
</evidence>
<accession>A0A432ZKT7</accession>
<evidence type="ECO:0000313" key="2">
    <source>
        <dbReference type="EMBL" id="RUO78523.1"/>
    </source>
</evidence>
<feature type="domain" description="M23ase beta-sheet core" evidence="1">
    <location>
        <begin position="207"/>
        <end position="302"/>
    </location>
</feature>
<protein>
    <recommendedName>
        <fullName evidence="1">M23ase beta-sheet core domain-containing protein</fullName>
    </recommendedName>
</protein>